<evidence type="ECO:0000256" key="7">
    <source>
        <dbReference type="SAM" id="Phobius"/>
    </source>
</evidence>
<feature type="transmembrane region" description="Helical" evidence="7">
    <location>
        <begin position="314"/>
        <end position="337"/>
    </location>
</feature>
<keyword evidence="4 7" id="KW-0812">Transmembrane</keyword>
<keyword evidence="5 7" id="KW-1133">Transmembrane helix</keyword>
<keyword evidence="6 7" id="KW-0472">Membrane</keyword>
<sequence>MSALNRKLLRDLWAMAGQVLAIALVLAAGMAMWVMYLSNFQSLQRSQQSYYENQRFADVFASLKRAPGSLADRIADIPGVVRAETRVVADVVLDVPGLQEPASGRLISVPADRRPALNDLYLREGRWISPGRPDEVLASEAFTQAHGFHVGDRFAAIINGRKRTLDIVGIVLSPEYVYSIRPGELVPDDRLFGVFWMERRALANAFDMEGGFNDVVLKLAPQAQPDDVIARLDTLLERYGGLGAIPRALQPSHWTLESELQQLRSMGIAVPAIFLLVTAFVLNVALSRALALQRPQLAALKALGYRNDELAWHYLKWALAIATLGALLGVAAGAWLGAGMTDLYAQYFSFPQTDYRVSPGVVLGAIAVSLLTAMAGAYSSVRRSVRIPPAEAMRPEPPARYRRSIIEQPGLRQRLGMAMRMILRNLERQPLRALASITGIAFAAGILLFGFSLIASTERLISLQFSVAERQDVTVNFVEPASSSAHHALARLPGVLAVEPQRTVPARLRAGFRHRDLAITGLSPDARLRRIVDMDGKAVALPPDGLVLSTMLARVLDVVPGDRVALEVLQGHRPQLEATVAALVDDSLGLSAYMDIDAVRRMMREGGTLSGAAMKIDLAQEQALSQVLKSLPSIAGVAIKRTVIENFRETMSQNIGLMITINVLFAGIIAFGVIYNAARVSLSERSRELASLRVLGFTLAEISLILLGELVILTAVALPFGAVLGHGMAQAMVKSIESEVYRFPLATTPATIAWSALVVIAAATVSGLIVRRRLDRLDLVGVLKTRE</sequence>
<feature type="transmembrane region" description="Helical" evidence="7">
    <location>
        <begin position="431"/>
        <end position="455"/>
    </location>
</feature>
<evidence type="ECO:0000256" key="3">
    <source>
        <dbReference type="ARBA" id="ARBA00022475"/>
    </source>
</evidence>
<dbReference type="Pfam" id="PF02687">
    <property type="entry name" value="FtsX"/>
    <property type="match status" value="2"/>
</dbReference>
<dbReference type="EMBL" id="CP041242">
    <property type="protein sequence ID" value="QDH71802.1"/>
    <property type="molecule type" value="Genomic_DNA"/>
</dbReference>
<dbReference type="InterPro" id="IPR051447">
    <property type="entry name" value="Lipoprotein-release_system"/>
</dbReference>
<evidence type="ECO:0000256" key="4">
    <source>
        <dbReference type="ARBA" id="ARBA00022692"/>
    </source>
</evidence>
<dbReference type="Proteomes" id="UP000317199">
    <property type="component" value="Chromosome"/>
</dbReference>
<evidence type="ECO:0000256" key="1">
    <source>
        <dbReference type="ARBA" id="ARBA00004651"/>
    </source>
</evidence>
<dbReference type="KEGG" id="lyj:FKV23_09130"/>
<keyword evidence="3" id="KW-1003">Cell membrane</keyword>
<feature type="transmembrane region" description="Helical" evidence="7">
    <location>
        <begin position="752"/>
        <end position="770"/>
    </location>
</feature>
<gene>
    <name evidence="9" type="ORF">FKV23_09130</name>
</gene>
<feature type="transmembrane region" description="Helical" evidence="7">
    <location>
        <begin position="12"/>
        <end position="36"/>
    </location>
</feature>
<dbReference type="PANTHER" id="PTHR30489:SF0">
    <property type="entry name" value="LIPOPROTEIN-RELEASING SYSTEM TRANSMEMBRANE PROTEIN LOLE"/>
    <property type="match status" value="1"/>
</dbReference>
<evidence type="ECO:0000256" key="5">
    <source>
        <dbReference type="ARBA" id="ARBA00022989"/>
    </source>
</evidence>
<feature type="transmembrane region" description="Helical" evidence="7">
    <location>
        <begin position="357"/>
        <end position="378"/>
    </location>
</feature>
<proteinExistence type="inferred from homology"/>
<dbReference type="PANTHER" id="PTHR30489">
    <property type="entry name" value="LIPOPROTEIN-RELEASING SYSTEM TRANSMEMBRANE PROTEIN LOLE"/>
    <property type="match status" value="1"/>
</dbReference>
<feature type="transmembrane region" description="Helical" evidence="7">
    <location>
        <begin position="655"/>
        <end position="678"/>
    </location>
</feature>
<accession>A0A514BWT3</accession>
<feature type="domain" description="ABC3 transporter permease C-terminal" evidence="8">
    <location>
        <begin position="664"/>
        <end position="774"/>
    </location>
</feature>
<dbReference type="AlphaFoldDB" id="A0A514BWT3"/>
<reference evidence="9 10" key="1">
    <citation type="submission" date="2019-06" db="EMBL/GenBank/DDBJ databases">
        <title>Lysobacter alkalisoli sp. nov. isolated from saline-alkali soil.</title>
        <authorList>
            <person name="Sun J.-Q."/>
            <person name="Xu L."/>
        </authorList>
    </citation>
    <scope>NUCLEOTIDE SEQUENCE [LARGE SCALE GENOMIC DNA]</scope>
    <source>
        <strain evidence="9 10">SJ-36</strain>
    </source>
</reference>
<evidence type="ECO:0000259" key="8">
    <source>
        <dbReference type="Pfam" id="PF02687"/>
    </source>
</evidence>
<name>A0A514BWT3_9GAMM</name>
<dbReference type="OrthoDB" id="5137249at2"/>
<feature type="transmembrane region" description="Helical" evidence="7">
    <location>
        <begin position="266"/>
        <end position="286"/>
    </location>
</feature>
<evidence type="ECO:0000313" key="9">
    <source>
        <dbReference type="EMBL" id="QDH71802.1"/>
    </source>
</evidence>
<organism evidence="9 10">
    <name type="scientific">Marilutibacter alkalisoli</name>
    <dbReference type="NCBI Taxonomy" id="2591633"/>
    <lineage>
        <taxon>Bacteria</taxon>
        <taxon>Pseudomonadati</taxon>
        <taxon>Pseudomonadota</taxon>
        <taxon>Gammaproteobacteria</taxon>
        <taxon>Lysobacterales</taxon>
        <taxon>Lysobacteraceae</taxon>
        <taxon>Marilutibacter</taxon>
    </lineage>
</organism>
<comment type="subcellular location">
    <subcellularLocation>
        <location evidence="1">Cell membrane</location>
        <topology evidence="1">Multi-pass membrane protein</topology>
    </subcellularLocation>
</comment>
<evidence type="ECO:0000256" key="2">
    <source>
        <dbReference type="ARBA" id="ARBA00005236"/>
    </source>
</evidence>
<dbReference type="GO" id="GO:0098797">
    <property type="term" value="C:plasma membrane protein complex"/>
    <property type="evidence" value="ECO:0007669"/>
    <property type="project" value="TreeGrafter"/>
</dbReference>
<keyword evidence="10" id="KW-1185">Reference proteome</keyword>
<comment type="similarity">
    <text evidence="2">Belongs to the ABC-4 integral membrane protein family. LolC/E subfamily.</text>
</comment>
<dbReference type="GO" id="GO:0044874">
    <property type="term" value="P:lipoprotein localization to outer membrane"/>
    <property type="evidence" value="ECO:0007669"/>
    <property type="project" value="TreeGrafter"/>
</dbReference>
<protein>
    <submittedName>
        <fullName evidence="9">ABC transporter permease</fullName>
    </submittedName>
</protein>
<feature type="domain" description="ABC3 transporter permease C-terminal" evidence="8">
    <location>
        <begin position="269"/>
        <end position="389"/>
    </location>
</feature>
<evidence type="ECO:0000313" key="10">
    <source>
        <dbReference type="Proteomes" id="UP000317199"/>
    </source>
</evidence>
<dbReference type="InterPro" id="IPR003838">
    <property type="entry name" value="ABC3_permease_C"/>
</dbReference>
<evidence type="ECO:0000256" key="6">
    <source>
        <dbReference type="ARBA" id="ARBA00023136"/>
    </source>
</evidence>
<feature type="transmembrane region" description="Helical" evidence="7">
    <location>
        <begin position="690"/>
        <end position="718"/>
    </location>
</feature>